<evidence type="ECO:0000256" key="6">
    <source>
        <dbReference type="SAM" id="MobiDB-lite"/>
    </source>
</evidence>
<dbReference type="GO" id="GO:0008270">
    <property type="term" value="F:zinc ion binding"/>
    <property type="evidence" value="ECO:0007669"/>
    <property type="project" value="UniProtKB-KW"/>
</dbReference>
<keyword evidence="5" id="KW-0539">Nucleus</keyword>
<keyword evidence="3" id="KW-0863">Zinc-finger</keyword>
<feature type="domain" description="HAT C-terminal dimerisation" evidence="7">
    <location>
        <begin position="774"/>
        <end position="858"/>
    </location>
</feature>
<dbReference type="AlphaFoldDB" id="A0A060S9P9"/>
<feature type="region of interest" description="Disordered" evidence="6">
    <location>
        <begin position="51"/>
        <end position="70"/>
    </location>
</feature>
<keyword evidence="2" id="KW-0479">Metal-binding</keyword>
<keyword evidence="9" id="KW-1185">Reference proteome</keyword>
<dbReference type="Proteomes" id="UP000029665">
    <property type="component" value="Unassembled WGS sequence"/>
</dbReference>
<dbReference type="InterPro" id="IPR052035">
    <property type="entry name" value="ZnF_BED_domain_contain"/>
</dbReference>
<evidence type="ECO:0000313" key="9">
    <source>
        <dbReference type="Proteomes" id="UP000029665"/>
    </source>
</evidence>
<feature type="compositionally biased region" description="Polar residues" evidence="6">
    <location>
        <begin position="695"/>
        <end position="707"/>
    </location>
</feature>
<dbReference type="HOGENOM" id="CLU_009123_6_3_1"/>
<evidence type="ECO:0000256" key="3">
    <source>
        <dbReference type="ARBA" id="ARBA00022771"/>
    </source>
</evidence>
<feature type="region of interest" description="Disordered" evidence="6">
    <location>
        <begin position="671"/>
        <end position="709"/>
    </location>
</feature>
<proteinExistence type="predicted"/>
<dbReference type="GO" id="GO:0046983">
    <property type="term" value="F:protein dimerization activity"/>
    <property type="evidence" value="ECO:0007669"/>
    <property type="project" value="InterPro"/>
</dbReference>
<dbReference type="SUPFAM" id="SSF53098">
    <property type="entry name" value="Ribonuclease H-like"/>
    <property type="match status" value="1"/>
</dbReference>
<evidence type="ECO:0000256" key="5">
    <source>
        <dbReference type="ARBA" id="ARBA00023242"/>
    </source>
</evidence>
<dbReference type="GO" id="GO:0005634">
    <property type="term" value="C:nucleus"/>
    <property type="evidence" value="ECO:0007669"/>
    <property type="project" value="UniProtKB-SubCell"/>
</dbReference>
<dbReference type="STRING" id="5643.A0A060S9P9"/>
<comment type="caution">
    <text evidence="8">The sequence shown here is derived from an EMBL/GenBank/DDBJ whole genome shotgun (WGS) entry which is preliminary data.</text>
</comment>
<accession>A0A060S9P9</accession>
<gene>
    <name evidence="8" type="ORF">BN946_scf184863.g12</name>
</gene>
<comment type="subcellular location">
    <subcellularLocation>
        <location evidence="1">Nucleus</location>
    </subcellularLocation>
</comment>
<evidence type="ECO:0000256" key="1">
    <source>
        <dbReference type="ARBA" id="ARBA00004123"/>
    </source>
</evidence>
<name>A0A060S9P9_PYCCI</name>
<evidence type="ECO:0000256" key="2">
    <source>
        <dbReference type="ARBA" id="ARBA00022723"/>
    </source>
</evidence>
<dbReference type="EMBL" id="CCBP010000099">
    <property type="protein sequence ID" value="CDO71217.1"/>
    <property type="molecule type" value="Genomic_DNA"/>
</dbReference>
<sequence>MEQDGATPSNPAPLRRFQSLLHRSANTESDELNASDVWWFMYTIQSRDTPTADERLSLQQQPHSRTKPRPKEVAVACRLCEADGGWHTWKCGNGQTQTIREHLQKHHYQTWHKVVVEEKLKGWEKLVTSATMADPTGRAHPSTISEPFTLDGFVTRLGNVIAENNLSINLVESESFREFVLYVSTAPDPLDDRDIPHRTQTHKILIERYSAEIKKLRADLQLLRHAAHCTQSALGRISFTCDLWSCRILKGFMAVTLHYCAKDQCDNLVLRTRLGAFRHVQGRHTGENLAQHFVQVLEELGILHKIGVITMDNGSNCGTMLDDLERILTAKGIRFHRKGNRIRCFPHVVNISVQRGLRALGCGSKQSELAEPGSSAGLGEGVGNEAGPGTDIEVPLHVEAQAPHDPNDPDFTVYEAELDGDNNEALLCDPDYADILSQNPIRAARNLINKARQSGQRREEFEAIVTDCIKNQTFGEGVNPSGTQLLRDVDTRWSSTFLMIDRLLSLYPVKGSCMSWLEFPSDAFFIKAVQILMRKHDPDALLSDKTLDVLSDIREFLAIPHTVQELLSAEHTPTASLVLPAYAELIEILKGARAKLPQLGHGIQAAISALEEYMAYTRQTRVYALAMAINPLIKFSWIQRNWNPDEAATARDWVIEAMLEYRTEARHRTMSVQKVSASAQGVGPSREVGGRSITHPHTTHISVQNARASEAQRRGLLKLADLRRHYSQSESSSSESLLRTDEGNADPREPMTEAQKAANEAQLIEEDRKLVQSELERYENTTVVLPDTEDSEPFSLLRYWQDHAKDFPYLYKVALDILPVPASSVPCERVFSACKDVDTIRRSGLDAAMLEVLQILKFALKQERLEFAATWRPAREEDMLGKLPLQPSTASQLIRDGRLDDFLRLIEESGNVL</sequence>
<evidence type="ECO:0000259" key="7">
    <source>
        <dbReference type="Pfam" id="PF05699"/>
    </source>
</evidence>
<dbReference type="PANTHER" id="PTHR46481:SF10">
    <property type="entry name" value="ZINC FINGER BED DOMAIN-CONTAINING PROTEIN 39"/>
    <property type="match status" value="1"/>
</dbReference>
<reference evidence="8" key="1">
    <citation type="submission" date="2014-01" db="EMBL/GenBank/DDBJ databases">
        <title>The genome of the white-rot fungus Pycnoporus cinnabarinus: a basidiomycete model with a versatile arsenal for lignocellulosic biomass breakdown.</title>
        <authorList>
            <person name="Levasseur A."/>
            <person name="Lomascolo A."/>
            <person name="Ruiz-Duenas F.J."/>
            <person name="Uzan E."/>
            <person name="Piumi F."/>
            <person name="Kues U."/>
            <person name="Ram A.F.J."/>
            <person name="Murat C."/>
            <person name="Haon M."/>
            <person name="Benoit I."/>
            <person name="Arfi Y."/>
            <person name="Chevret D."/>
            <person name="Drula E."/>
            <person name="Kwon M.J."/>
            <person name="Gouret P."/>
            <person name="Lesage-Meessen L."/>
            <person name="Lombard V."/>
            <person name="Mariette J."/>
            <person name="Noirot C."/>
            <person name="Park J."/>
            <person name="Patyshakuliyeva A."/>
            <person name="Wieneger R.A.B."/>
            <person name="Wosten H.A.B."/>
            <person name="Martin F."/>
            <person name="Coutinho P.M."/>
            <person name="de Vries R."/>
            <person name="Martinez A.T."/>
            <person name="Klopp C."/>
            <person name="Pontarotti P."/>
            <person name="Henrissat B."/>
            <person name="Record E."/>
        </authorList>
    </citation>
    <scope>NUCLEOTIDE SEQUENCE [LARGE SCALE GENOMIC DNA]</scope>
    <source>
        <strain evidence="8">BRFM137</strain>
    </source>
</reference>
<dbReference type="OMA" id="LWSCRIL"/>
<dbReference type="InterPro" id="IPR012337">
    <property type="entry name" value="RNaseH-like_sf"/>
</dbReference>
<evidence type="ECO:0000256" key="4">
    <source>
        <dbReference type="ARBA" id="ARBA00022833"/>
    </source>
</evidence>
<keyword evidence="4" id="KW-0862">Zinc</keyword>
<organism evidence="8 9">
    <name type="scientific">Pycnoporus cinnabarinus</name>
    <name type="common">Cinnabar-red polypore</name>
    <name type="synonym">Trametes cinnabarina</name>
    <dbReference type="NCBI Taxonomy" id="5643"/>
    <lineage>
        <taxon>Eukaryota</taxon>
        <taxon>Fungi</taxon>
        <taxon>Dikarya</taxon>
        <taxon>Basidiomycota</taxon>
        <taxon>Agaricomycotina</taxon>
        <taxon>Agaricomycetes</taxon>
        <taxon>Polyporales</taxon>
        <taxon>Polyporaceae</taxon>
        <taxon>Trametes</taxon>
    </lineage>
</organism>
<dbReference type="Pfam" id="PF05699">
    <property type="entry name" value="Dimer_Tnp_hAT"/>
    <property type="match status" value="1"/>
</dbReference>
<evidence type="ECO:0000313" key="8">
    <source>
        <dbReference type="EMBL" id="CDO71217.1"/>
    </source>
</evidence>
<protein>
    <recommendedName>
        <fullName evidence="7">HAT C-terminal dimerisation domain-containing protein</fullName>
    </recommendedName>
</protein>
<dbReference type="OrthoDB" id="2790258at2759"/>
<dbReference type="InterPro" id="IPR008906">
    <property type="entry name" value="HATC_C_dom"/>
</dbReference>
<feature type="region of interest" description="Disordered" evidence="6">
    <location>
        <begin position="724"/>
        <end position="761"/>
    </location>
</feature>
<feature type="compositionally biased region" description="Basic and acidic residues" evidence="6">
    <location>
        <begin position="738"/>
        <end position="751"/>
    </location>
</feature>
<dbReference type="PANTHER" id="PTHR46481">
    <property type="entry name" value="ZINC FINGER BED DOMAIN-CONTAINING PROTEIN 4"/>
    <property type="match status" value="1"/>
</dbReference>